<feature type="non-terminal residue" evidence="7">
    <location>
        <position position="1"/>
    </location>
</feature>
<feature type="domain" description="Mop" evidence="6">
    <location>
        <begin position="228"/>
        <end position="293"/>
    </location>
</feature>
<dbReference type="PROSITE" id="PS51866">
    <property type="entry name" value="MOP"/>
    <property type="match status" value="1"/>
</dbReference>
<organism evidence="7">
    <name type="scientific">marine metagenome</name>
    <dbReference type="NCBI Taxonomy" id="408172"/>
    <lineage>
        <taxon>unclassified sequences</taxon>
        <taxon>metagenomes</taxon>
        <taxon>ecological metagenomes</taxon>
    </lineage>
</organism>
<dbReference type="PANTHER" id="PTHR43514:SF4">
    <property type="entry name" value="ABC TRANSPORTER I FAMILY MEMBER 10"/>
    <property type="match status" value="1"/>
</dbReference>
<evidence type="ECO:0000259" key="5">
    <source>
        <dbReference type="PROSITE" id="PS50893"/>
    </source>
</evidence>
<keyword evidence="3" id="KW-1278">Translocase</keyword>
<dbReference type="InterPro" id="IPR005116">
    <property type="entry name" value="Transp-assoc_OB_typ1"/>
</dbReference>
<dbReference type="InterPro" id="IPR050334">
    <property type="entry name" value="Molybdenum_import_ModC"/>
</dbReference>
<feature type="domain" description="ABC transporter" evidence="5">
    <location>
        <begin position="1"/>
        <end position="169"/>
    </location>
</feature>
<dbReference type="SUPFAM" id="SSF52540">
    <property type="entry name" value="P-loop containing nucleoside triphosphate hydrolases"/>
    <property type="match status" value="1"/>
</dbReference>
<evidence type="ECO:0000313" key="7">
    <source>
        <dbReference type="EMBL" id="SVC21802.1"/>
    </source>
</evidence>
<keyword evidence="2" id="KW-0500">Molybdenum</keyword>
<dbReference type="PROSITE" id="PS50893">
    <property type="entry name" value="ABC_TRANSPORTER_2"/>
    <property type="match status" value="1"/>
</dbReference>
<evidence type="ECO:0000256" key="3">
    <source>
        <dbReference type="ARBA" id="ARBA00022967"/>
    </source>
</evidence>
<dbReference type="InterPro" id="IPR008995">
    <property type="entry name" value="Mo/tungstate-bd_C_term_dom"/>
</dbReference>
<dbReference type="InterPro" id="IPR027417">
    <property type="entry name" value="P-loop_NTPase"/>
</dbReference>
<sequence length="296" mass="33276">WQAHDRFLLPEKRAIGFVFQGQHLFPHLSVRDNLLFALKRQHRRSPISLENIIESFELGPLLNQKGALLSGGESQRAAIARVIINGPKIILMDEPLASLDYPAKQRILNCLNILKEEFQIPILYVSHQWDEITQIADEVQYIDAGVITHKGDIARMSTSFELGLYNGDSAAAVIYCRVVSHDSKYGLTQLEFEGNDLFVSRLNQSPGQTVRLRISATDTSIVSERPKASSILNILETSVDDIFTEDMTTLVRLRCGSQNLLARITRKSSDSMAIAKGQRMFAQIKTTSLMRQSHEP</sequence>
<dbReference type="PROSITE" id="PS00211">
    <property type="entry name" value="ABC_TRANSPORTER_1"/>
    <property type="match status" value="1"/>
</dbReference>
<dbReference type="SUPFAM" id="SSF50331">
    <property type="entry name" value="MOP-like"/>
    <property type="match status" value="1"/>
</dbReference>
<dbReference type="Gene3D" id="3.40.50.300">
    <property type="entry name" value="P-loop containing nucleotide triphosphate hydrolases"/>
    <property type="match status" value="1"/>
</dbReference>
<dbReference type="GO" id="GO:0005524">
    <property type="term" value="F:ATP binding"/>
    <property type="evidence" value="ECO:0007669"/>
    <property type="project" value="InterPro"/>
</dbReference>
<accession>A0A382KEK4</accession>
<dbReference type="InterPro" id="IPR017871">
    <property type="entry name" value="ABC_transporter-like_CS"/>
</dbReference>
<evidence type="ECO:0008006" key="8">
    <source>
        <dbReference type="Google" id="ProtNLM"/>
    </source>
</evidence>
<gene>
    <name evidence="7" type="ORF">METZ01_LOCUS274656</name>
</gene>
<dbReference type="GO" id="GO:0015689">
    <property type="term" value="P:molybdate ion transport"/>
    <property type="evidence" value="ECO:0007669"/>
    <property type="project" value="InterPro"/>
</dbReference>
<dbReference type="AlphaFoldDB" id="A0A382KEK4"/>
<evidence type="ECO:0000256" key="4">
    <source>
        <dbReference type="ARBA" id="ARBA00023136"/>
    </source>
</evidence>
<dbReference type="GO" id="GO:0016887">
    <property type="term" value="F:ATP hydrolysis activity"/>
    <property type="evidence" value="ECO:0007669"/>
    <property type="project" value="InterPro"/>
</dbReference>
<keyword evidence="4" id="KW-0472">Membrane</keyword>
<name>A0A382KEK4_9ZZZZ</name>
<dbReference type="InterPro" id="IPR004606">
    <property type="entry name" value="Mop_domain"/>
</dbReference>
<evidence type="ECO:0000256" key="2">
    <source>
        <dbReference type="ARBA" id="ARBA00022505"/>
    </source>
</evidence>
<evidence type="ECO:0000259" key="6">
    <source>
        <dbReference type="PROSITE" id="PS51866"/>
    </source>
</evidence>
<dbReference type="Pfam" id="PF00005">
    <property type="entry name" value="ABC_tran"/>
    <property type="match status" value="1"/>
</dbReference>
<dbReference type="Gene3D" id="2.40.50.100">
    <property type="match status" value="1"/>
</dbReference>
<protein>
    <recommendedName>
        <fullName evidence="8">Mop domain-containing protein</fullName>
    </recommendedName>
</protein>
<proteinExistence type="predicted"/>
<dbReference type="EMBL" id="UINC01079630">
    <property type="protein sequence ID" value="SVC21802.1"/>
    <property type="molecule type" value="Genomic_DNA"/>
</dbReference>
<reference evidence="7" key="1">
    <citation type="submission" date="2018-05" db="EMBL/GenBank/DDBJ databases">
        <authorList>
            <person name="Lanie J.A."/>
            <person name="Ng W.-L."/>
            <person name="Kazmierczak K.M."/>
            <person name="Andrzejewski T.M."/>
            <person name="Davidsen T.M."/>
            <person name="Wayne K.J."/>
            <person name="Tettelin H."/>
            <person name="Glass J.I."/>
            <person name="Rusch D."/>
            <person name="Podicherti R."/>
            <person name="Tsui H.-C.T."/>
            <person name="Winkler M.E."/>
        </authorList>
    </citation>
    <scope>NUCLEOTIDE SEQUENCE</scope>
</reference>
<dbReference type="PANTHER" id="PTHR43514">
    <property type="entry name" value="ABC TRANSPORTER I FAMILY MEMBER 10"/>
    <property type="match status" value="1"/>
</dbReference>
<dbReference type="Pfam" id="PF03459">
    <property type="entry name" value="TOBE"/>
    <property type="match status" value="1"/>
</dbReference>
<keyword evidence="1" id="KW-1003">Cell membrane</keyword>
<dbReference type="InterPro" id="IPR003439">
    <property type="entry name" value="ABC_transporter-like_ATP-bd"/>
</dbReference>
<evidence type="ECO:0000256" key="1">
    <source>
        <dbReference type="ARBA" id="ARBA00022475"/>
    </source>
</evidence>